<gene>
    <name evidence="8" type="ORF">BOX15_Mlig000743g2</name>
    <name evidence="9" type="ORF">BOX15_Mlig024052g1</name>
</gene>
<comment type="caution">
    <text evidence="9">The sequence shown here is derived from an EMBL/GenBank/DDBJ whole genome shotgun (WGS) entry which is preliminary data.</text>
</comment>
<evidence type="ECO:0000313" key="8">
    <source>
        <dbReference type="EMBL" id="PAA74925.1"/>
    </source>
</evidence>
<dbReference type="Pfam" id="PF00474">
    <property type="entry name" value="SSF"/>
    <property type="match status" value="1"/>
</dbReference>
<keyword evidence="4 7" id="KW-1133">Transmembrane helix</keyword>
<dbReference type="PANTHER" id="PTHR11819:SF196">
    <property type="entry name" value="SODIUM_GLUCOSE COTRANSPORTER 4"/>
    <property type="match status" value="1"/>
</dbReference>
<accession>A0A267GIX7</accession>
<dbReference type="NCBIfam" id="TIGR00813">
    <property type="entry name" value="sss"/>
    <property type="match status" value="1"/>
</dbReference>
<feature type="transmembrane region" description="Helical" evidence="7">
    <location>
        <begin position="191"/>
        <end position="211"/>
    </location>
</feature>
<dbReference type="GO" id="GO:0005886">
    <property type="term" value="C:plasma membrane"/>
    <property type="evidence" value="ECO:0007669"/>
    <property type="project" value="TreeGrafter"/>
</dbReference>
<keyword evidence="5 7" id="KW-0472">Membrane</keyword>
<feature type="transmembrane region" description="Helical" evidence="7">
    <location>
        <begin position="401"/>
        <end position="419"/>
    </location>
</feature>
<dbReference type="PROSITE" id="PS50283">
    <property type="entry name" value="NA_SOLUT_SYMP_3"/>
    <property type="match status" value="1"/>
</dbReference>
<dbReference type="OrthoDB" id="6132759at2759"/>
<feature type="transmembrane region" description="Helical" evidence="7">
    <location>
        <begin position="122"/>
        <end position="140"/>
    </location>
</feature>
<dbReference type="AlphaFoldDB" id="A0A267GIX7"/>
<evidence type="ECO:0000256" key="1">
    <source>
        <dbReference type="ARBA" id="ARBA00004141"/>
    </source>
</evidence>
<proteinExistence type="inferred from homology"/>
<evidence type="ECO:0000256" key="7">
    <source>
        <dbReference type="SAM" id="Phobius"/>
    </source>
</evidence>
<feature type="transmembrane region" description="Helical" evidence="7">
    <location>
        <begin position="291"/>
        <end position="311"/>
    </location>
</feature>
<feature type="transmembrane region" description="Helical" evidence="7">
    <location>
        <begin position="503"/>
        <end position="525"/>
    </location>
</feature>
<feature type="transmembrane region" description="Helical" evidence="7">
    <location>
        <begin position="6"/>
        <end position="26"/>
    </location>
</feature>
<keyword evidence="3 7" id="KW-0812">Transmembrane</keyword>
<feature type="transmembrane region" description="Helical" evidence="7">
    <location>
        <begin position="77"/>
        <end position="102"/>
    </location>
</feature>
<feature type="transmembrane region" description="Helical" evidence="7">
    <location>
        <begin position="160"/>
        <end position="184"/>
    </location>
</feature>
<feature type="transmembrane region" description="Helical" evidence="7">
    <location>
        <begin position="359"/>
        <end position="389"/>
    </location>
</feature>
<dbReference type="Gene3D" id="1.20.1730.10">
    <property type="entry name" value="Sodium/glucose cotransporter"/>
    <property type="match status" value="1"/>
</dbReference>
<feature type="transmembrane region" description="Helical" evidence="7">
    <location>
        <begin position="252"/>
        <end position="270"/>
    </location>
</feature>
<dbReference type="EMBL" id="NIVC01000342">
    <property type="protein sequence ID" value="PAA85172.1"/>
    <property type="molecule type" value="Genomic_DNA"/>
</dbReference>
<evidence type="ECO:0000256" key="5">
    <source>
        <dbReference type="ARBA" id="ARBA00023136"/>
    </source>
</evidence>
<dbReference type="EMBL" id="NIVC01000913">
    <property type="protein sequence ID" value="PAA74925.1"/>
    <property type="molecule type" value="Genomic_DNA"/>
</dbReference>
<keyword evidence="10" id="KW-1185">Reference proteome</keyword>
<dbReference type="Proteomes" id="UP000215902">
    <property type="component" value="Unassembled WGS sequence"/>
</dbReference>
<comment type="similarity">
    <text evidence="2 6">Belongs to the sodium:solute symporter (SSF) (TC 2.A.21) family.</text>
</comment>
<organism evidence="9 10">
    <name type="scientific">Macrostomum lignano</name>
    <dbReference type="NCBI Taxonomy" id="282301"/>
    <lineage>
        <taxon>Eukaryota</taxon>
        <taxon>Metazoa</taxon>
        <taxon>Spiralia</taxon>
        <taxon>Lophotrochozoa</taxon>
        <taxon>Platyhelminthes</taxon>
        <taxon>Rhabditophora</taxon>
        <taxon>Macrostomorpha</taxon>
        <taxon>Macrostomida</taxon>
        <taxon>Macrostomidae</taxon>
        <taxon>Macrostomum</taxon>
    </lineage>
</organism>
<feature type="transmembrane region" description="Helical" evidence="7">
    <location>
        <begin position="463"/>
        <end position="483"/>
    </location>
</feature>
<feature type="transmembrane region" description="Helical" evidence="7">
    <location>
        <begin position="622"/>
        <end position="641"/>
    </location>
</feature>
<dbReference type="GO" id="GO:0005412">
    <property type="term" value="F:D-glucose:sodium symporter activity"/>
    <property type="evidence" value="ECO:0007669"/>
    <property type="project" value="TreeGrafter"/>
</dbReference>
<dbReference type="InterPro" id="IPR001734">
    <property type="entry name" value="Na/solute_symporter"/>
</dbReference>
<comment type="subcellular location">
    <subcellularLocation>
        <location evidence="1">Membrane</location>
        <topology evidence="1">Multi-pass membrane protein</topology>
    </subcellularLocation>
</comment>
<evidence type="ECO:0000256" key="2">
    <source>
        <dbReference type="ARBA" id="ARBA00006434"/>
    </source>
</evidence>
<evidence type="ECO:0000256" key="6">
    <source>
        <dbReference type="RuleBase" id="RU362091"/>
    </source>
</evidence>
<dbReference type="InterPro" id="IPR038377">
    <property type="entry name" value="Na/Glc_symporter_sf"/>
</dbReference>
<evidence type="ECO:0000256" key="3">
    <source>
        <dbReference type="ARBA" id="ARBA00022692"/>
    </source>
</evidence>
<feature type="transmembrane region" description="Helical" evidence="7">
    <location>
        <begin position="439"/>
        <end position="456"/>
    </location>
</feature>
<protein>
    <submittedName>
        <fullName evidence="9">Uncharacterized protein</fullName>
    </submittedName>
</protein>
<evidence type="ECO:0000313" key="10">
    <source>
        <dbReference type="Proteomes" id="UP000215902"/>
    </source>
</evidence>
<reference evidence="9 10" key="1">
    <citation type="submission" date="2017-06" db="EMBL/GenBank/DDBJ databases">
        <title>A platform for efficient transgenesis in Macrostomum lignano, a flatworm model organism for stem cell research.</title>
        <authorList>
            <person name="Berezikov E."/>
        </authorList>
    </citation>
    <scope>NUCLEOTIDE SEQUENCE [LARGE SCALE GENOMIC DNA]</scope>
    <source>
        <strain evidence="9">DV1</strain>
        <tissue evidence="9">Whole organism</tissue>
    </source>
</reference>
<dbReference type="STRING" id="282301.A0A267GIX7"/>
<sequence>MDDPLALGDYLVVGAHFSITVALGLWSSLRSTKTSAESYFLAGRDMTWPLVGLSLYMSNIGSSSFMGVAGSAAAKGVAVLCYEFCGLFGIILLGYAFIPVYVSSGAFTMPEYLRRRFGGSRLQMYLAVQNLILFVFTKLSGELYGGVLILQQALLIDNKYLALLGLLAVTTLYTILGGLSAVIYTDALQGVIVVIGAFILTGFSLNAVGSYENMENLYFRSIANETLLGNSTCGLADPDAFKMMRPITDPEYPWLGISLGAFILSGWYFCTDQVLVQRILAAKDLTHAKAGTAMAAILKILPLFIMIWPGMVARILFPDVVACGSADSCNKECGSPGGCSNAAYFYLVLRVMPTIVKGLMVSALLAALMSSLTSIFNSAATLFTVDIWLKFRPHANNKEQMLVSRVFTLGFLLIGIAWLPTVDLAEGGQIFHYLQQINSFLAPPLFACFLMAVMWTRMNEEGAFWGLAVGLVVGVARMIWSFIESPPGCGEEDTRHELLRNFHYLHFAIFLFSLSAIISFVVSLVTRPLPKERLVGTTIWTLRSNEEIQRILDETEVPDMQALAKESEQKEGSGGRDWKTTLIHVFCGATEVEDQLDESVREAIELRMTATASRVNPKWQTLVDILSAAAVAIGLFMWGFFN</sequence>
<evidence type="ECO:0000313" key="9">
    <source>
        <dbReference type="EMBL" id="PAA85172.1"/>
    </source>
</evidence>
<evidence type="ECO:0000256" key="4">
    <source>
        <dbReference type="ARBA" id="ARBA00022989"/>
    </source>
</evidence>
<name>A0A267GIX7_9PLAT</name>
<dbReference type="PANTHER" id="PTHR11819">
    <property type="entry name" value="SOLUTE CARRIER FAMILY 5"/>
    <property type="match status" value="1"/>
</dbReference>